<protein>
    <submittedName>
        <fullName evidence="1">Uncharacterized protein</fullName>
    </submittedName>
</protein>
<dbReference type="STRING" id="177439.DP1780"/>
<reference evidence="2" key="1">
    <citation type="journal article" date="2004" name="Environ. Microbiol.">
        <title>The genome of Desulfotalea psychrophila, a sulfate-reducing bacterium from permanently cold Arctic sediments.</title>
        <authorList>
            <person name="Rabus R."/>
            <person name="Ruepp A."/>
            <person name="Frickey T."/>
            <person name="Rattei T."/>
            <person name="Fartmann B."/>
            <person name="Stark M."/>
            <person name="Bauer M."/>
            <person name="Zibat A."/>
            <person name="Lombardot T."/>
            <person name="Becker I."/>
            <person name="Amann J."/>
            <person name="Gellner K."/>
            <person name="Teeling H."/>
            <person name="Leuschner W.D."/>
            <person name="Gloeckner F.-O."/>
            <person name="Lupas A.N."/>
            <person name="Amann R."/>
            <person name="Klenk H.-P."/>
        </authorList>
    </citation>
    <scope>NUCLEOTIDE SEQUENCE [LARGE SCALE GENOMIC DNA]</scope>
    <source>
        <strain evidence="2">DSM 12343 / LSv54</strain>
    </source>
</reference>
<name>Q6AMB6_DESPS</name>
<proteinExistence type="predicted"/>
<evidence type="ECO:0000313" key="2">
    <source>
        <dbReference type="Proteomes" id="UP000000602"/>
    </source>
</evidence>
<evidence type="ECO:0000313" key="1">
    <source>
        <dbReference type="EMBL" id="CAG36509.1"/>
    </source>
</evidence>
<dbReference type="KEGG" id="dps:DP1780"/>
<accession>Q6AMB6</accession>
<sequence>MKRMDKKKSRSRMARTAFQGEREKYYCLYYCMYRARNMPKRLCQIISHLAERTCFSTKKTAPKGYKLLNRGKHFGLLKMDSPAPPLAMGTLPL</sequence>
<gene>
    <name evidence="1" type="ordered locus">DP1780</name>
</gene>
<keyword evidence="2" id="KW-1185">Reference proteome</keyword>
<dbReference type="HOGENOM" id="CLU_2394955_0_0_7"/>
<dbReference type="EMBL" id="CR522870">
    <property type="protein sequence ID" value="CAG36509.1"/>
    <property type="molecule type" value="Genomic_DNA"/>
</dbReference>
<organism evidence="1 2">
    <name type="scientific">Desulfotalea psychrophila (strain LSv54 / DSM 12343)</name>
    <dbReference type="NCBI Taxonomy" id="177439"/>
    <lineage>
        <taxon>Bacteria</taxon>
        <taxon>Pseudomonadati</taxon>
        <taxon>Thermodesulfobacteriota</taxon>
        <taxon>Desulfobulbia</taxon>
        <taxon>Desulfobulbales</taxon>
        <taxon>Desulfocapsaceae</taxon>
        <taxon>Desulfotalea</taxon>
    </lineage>
</organism>
<dbReference type="Proteomes" id="UP000000602">
    <property type="component" value="Chromosome"/>
</dbReference>
<dbReference type="AlphaFoldDB" id="Q6AMB6"/>